<evidence type="ECO:0000313" key="9">
    <source>
        <dbReference type="EMBL" id="CUB06949.1"/>
    </source>
</evidence>
<comment type="similarity">
    <text evidence="4">Belongs to the YigI thioesterase family.</text>
</comment>
<evidence type="ECO:0000256" key="7">
    <source>
        <dbReference type="ARBA" id="ARBA00048062"/>
    </source>
</evidence>
<dbReference type="Pfam" id="PF03061">
    <property type="entry name" value="4HBT"/>
    <property type="match status" value="1"/>
</dbReference>
<proteinExistence type="inferred from homology"/>
<name>A0A0K6IV51_9PROT</name>
<comment type="catalytic activity">
    <reaction evidence="3">
        <text>a long-chain fatty acyl-CoA + H2O = a long-chain fatty acid + CoA + H(+)</text>
        <dbReference type="Rhea" id="RHEA:67680"/>
        <dbReference type="ChEBI" id="CHEBI:15377"/>
        <dbReference type="ChEBI" id="CHEBI:15378"/>
        <dbReference type="ChEBI" id="CHEBI:57287"/>
        <dbReference type="ChEBI" id="CHEBI:57560"/>
        <dbReference type="ChEBI" id="CHEBI:83139"/>
    </reaction>
</comment>
<dbReference type="CDD" id="cd03443">
    <property type="entry name" value="PaaI_thioesterase"/>
    <property type="match status" value="1"/>
</dbReference>
<evidence type="ECO:0000259" key="8">
    <source>
        <dbReference type="Pfam" id="PF03061"/>
    </source>
</evidence>
<dbReference type="InterPro" id="IPR003736">
    <property type="entry name" value="PAAI_dom"/>
</dbReference>
<organism evidence="9 10">
    <name type="scientific">Tepidiphilus thermophilus</name>
    <dbReference type="NCBI Taxonomy" id="876478"/>
    <lineage>
        <taxon>Bacteria</taxon>
        <taxon>Pseudomonadati</taxon>
        <taxon>Pseudomonadota</taxon>
        <taxon>Hydrogenophilia</taxon>
        <taxon>Hydrogenophilales</taxon>
        <taxon>Hydrogenophilaceae</taxon>
        <taxon>Tepidiphilus</taxon>
    </lineage>
</organism>
<dbReference type="SUPFAM" id="SSF54637">
    <property type="entry name" value="Thioesterase/thiol ester dehydrase-isomerase"/>
    <property type="match status" value="1"/>
</dbReference>
<keyword evidence="10" id="KW-1185">Reference proteome</keyword>
<comment type="catalytic activity">
    <reaction evidence="7">
        <text>a medium-chain fatty acyl-CoA + H2O = a medium-chain fatty acid + CoA + H(+)</text>
        <dbReference type="Rhea" id="RHEA:68184"/>
        <dbReference type="ChEBI" id="CHEBI:15377"/>
        <dbReference type="ChEBI" id="CHEBI:15378"/>
        <dbReference type="ChEBI" id="CHEBI:57287"/>
        <dbReference type="ChEBI" id="CHEBI:59558"/>
        <dbReference type="ChEBI" id="CHEBI:90546"/>
    </reaction>
</comment>
<dbReference type="AlphaFoldDB" id="A0A0K6IV51"/>
<evidence type="ECO:0000256" key="6">
    <source>
        <dbReference type="ARBA" id="ARBA00040062"/>
    </source>
</evidence>
<dbReference type="GO" id="GO:0047617">
    <property type="term" value="F:fatty acyl-CoA hydrolase activity"/>
    <property type="evidence" value="ECO:0007669"/>
    <property type="project" value="UniProtKB-EC"/>
</dbReference>
<evidence type="ECO:0000256" key="5">
    <source>
        <dbReference type="ARBA" id="ARBA00038894"/>
    </source>
</evidence>
<dbReference type="PANTHER" id="PTHR43240:SF20">
    <property type="entry name" value="MEDIUM_LONG-CHAIN ACYL-COA THIOESTERASE YIGI"/>
    <property type="match status" value="1"/>
</dbReference>
<dbReference type="InterPro" id="IPR029069">
    <property type="entry name" value="HotDog_dom_sf"/>
</dbReference>
<dbReference type="EMBL" id="CYHH01000004">
    <property type="protein sequence ID" value="CUB06949.1"/>
    <property type="molecule type" value="Genomic_DNA"/>
</dbReference>
<reference evidence="10" key="1">
    <citation type="submission" date="2015-08" db="EMBL/GenBank/DDBJ databases">
        <authorList>
            <person name="Babu N.S."/>
            <person name="Beckwith C.J."/>
            <person name="Beseler K.G."/>
            <person name="Brison A."/>
            <person name="Carone J.V."/>
            <person name="Caskin T.P."/>
            <person name="Diamond M."/>
            <person name="Durham M.E."/>
            <person name="Foxe J.M."/>
            <person name="Go M."/>
            <person name="Henderson B.A."/>
            <person name="Jones I.B."/>
            <person name="McGettigan J.A."/>
            <person name="Micheletti S.J."/>
            <person name="Nasrallah M.E."/>
            <person name="Ortiz D."/>
            <person name="Piller C.R."/>
            <person name="Privatt S.R."/>
            <person name="Schneider S.L."/>
            <person name="Sharp S."/>
            <person name="Smith T.C."/>
            <person name="Stanton J.D."/>
            <person name="Ullery H.E."/>
            <person name="Wilson R.J."/>
            <person name="Serrano M.G."/>
            <person name="Buck G."/>
            <person name="Lee V."/>
            <person name="Wang Y."/>
            <person name="Carvalho R."/>
            <person name="Voegtly L."/>
            <person name="Shi R."/>
            <person name="Duckworth R."/>
            <person name="Johnson A."/>
            <person name="Loviza R."/>
            <person name="Walstead R."/>
            <person name="Shah Z."/>
            <person name="Kiflezghi M."/>
            <person name="Wade K."/>
            <person name="Ball S.L."/>
            <person name="Bradley K.W."/>
            <person name="Asai D.J."/>
            <person name="Bowman C.A."/>
            <person name="Russell D.A."/>
            <person name="Pope W.H."/>
            <person name="Jacobs-Sera D."/>
            <person name="Hendrix R.W."/>
            <person name="Hatfull G.F."/>
        </authorList>
    </citation>
    <scope>NUCLEOTIDE SEQUENCE [LARGE SCALE GENOMIC DNA]</scope>
    <source>
        <strain evidence="10">JCM 19170</strain>
    </source>
</reference>
<dbReference type="RefSeq" id="WP_055423317.1">
    <property type="nucleotide sequence ID" value="NZ_CYHH01000004.1"/>
</dbReference>
<evidence type="ECO:0000256" key="2">
    <source>
        <dbReference type="ARBA" id="ARBA00035880"/>
    </source>
</evidence>
<sequence length="146" mass="16087">MPFTPADPDFVRRVRDNFARQRVMQTFGAELTRVEPGEVEIVLPFRADLTQQHGFLHAGVVITIIDSAVGYAAYSLMPPGHAVLSVELKTNLLSPARGDRLVAIGRVVRAGRTLTVCLGEGWMEREDGREQVALMTATMIGLPDRE</sequence>
<evidence type="ECO:0000313" key="10">
    <source>
        <dbReference type="Proteomes" id="UP000182108"/>
    </source>
</evidence>
<protein>
    <recommendedName>
        <fullName evidence="6">Medium/long-chain acyl-CoA thioesterase YigI</fullName>
        <ecNumber evidence="5">3.1.2.20</ecNumber>
    </recommendedName>
</protein>
<dbReference type="EC" id="3.1.2.20" evidence="5"/>
<evidence type="ECO:0000256" key="1">
    <source>
        <dbReference type="ARBA" id="ARBA00022801"/>
    </source>
</evidence>
<gene>
    <name evidence="9" type="ORF">Ga0061068_104124</name>
</gene>
<dbReference type="Proteomes" id="UP000182108">
    <property type="component" value="Unassembled WGS sequence"/>
</dbReference>
<feature type="domain" description="Thioesterase" evidence="8">
    <location>
        <begin position="53"/>
        <end position="124"/>
    </location>
</feature>
<accession>A0A0K6IV51</accession>
<dbReference type="Gene3D" id="3.10.129.10">
    <property type="entry name" value="Hotdog Thioesterase"/>
    <property type="match status" value="1"/>
</dbReference>
<comment type="catalytic activity">
    <reaction evidence="2">
        <text>a fatty acyl-CoA + H2O = a fatty acid + CoA + H(+)</text>
        <dbReference type="Rhea" id="RHEA:16781"/>
        <dbReference type="ChEBI" id="CHEBI:15377"/>
        <dbReference type="ChEBI" id="CHEBI:15378"/>
        <dbReference type="ChEBI" id="CHEBI:28868"/>
        <dbReference type="ChEBI" id="CHEBI:57287"/>
        <dbReference type="ChEBI" id="CHEBI:77636"/>
        <dbReference type="EC" id="3.1.2.20"/>
    </reaction>
</comment>
<dbReference type="OrthoDB" id="5297685at2"/>
<evidence type="ECO:0000256" key="4">
    <source>
        <dbReference type="ARBA" id="ARBA00038381"/>
    </source>
</evidence>
<dbReference type="PANTHER" id="PTHR43240">
    <property type="entry name" value="1,4-DIHYDROXY-2-NAPHTHOYL-COA THIOESTERASE 1"/>
    <property type="match status" value="1"/>
</dbReference>
<dbReference type="InterPro" id="IPR006683">
    <property type="entry name" value="Thioestr_dom"/>
</dbReference>
<evidence type="ECO:0000256" key="3">
    <source>
        <dbReference type="ARBA" id="ARBA00036002"/>
    </source>
</evidence>
<keyword evidence="1" id="KW-0378">Hydrolase</keyword>
<dbReference type="NCBIfam" id="TIGR00369">
    <property type="entry name" value="unchar_dom_1"/>
    <property type="match status" value="1"/>
</dbReference>